<feature type="coiled-coil region" evidence="4">
    <location>
        <begin position="98"/>
        <end position="125"/>
    </location>
</feature>
<organism evidence="6">
    <name type="scientific">Streptomyces virginiae</name>
    <name type="common">Streptomyces cinnamonensis</name>
    <dbReference type="NCBI Taxonomy" id="1961"/>
    <lineage>
        <taxon>Bacteria</taxon>
        <taxon>Bacillati</taxon>
        <taxon>Actinomycetota</taxon>
        <taxon>Actinomycetes</taxon>
        <taxon>Kitasatosporales</taxon>
        <taxon>Streptomycetaceae</taxon>
        <taxon>Streptomyces</taxon>
    </lineage>
</organism>
<evidence type="ECO:0000256" key="3">
    <source>
        <dbReference type="ARBA" id="ARBA00022840"/>
    </source>
</evidence>
<feature type="domain" description="ABC transporter" evidence="5">
    <location>
        <begin position="367"/>
        <end position="556"/>
    </location>
</feature>
<name>A4PHL9_STRVG</name>
<evidence type="ECO:0000259" key="5">
    <source>
        <dbReference type="PROSITE" id="PS50893"/>
    </source>
</evidence>
<dbReference type="RefSeq" id="WP_078909286.1">
    <property type="nucleotide sequence ID" value="NZ_CP107872.1"/>
</dbReference>
<dbReference type="GO" id="GO:0016887">
    <property type="term" value="F:ATP hydrolysis activity"/>
    <property type="evidence" value="ECO:0007669"/>
    <property type="project" value="InterPro"/>
</dbReference>
<evidence type="ECO:0000313" key="6">
    <source>
        <dbReference type="EMBL" id="BAF50716.2"/>
    </source>
</evidence>
<accession>A4PHL9</accession>
<dbReference type="PROSITE" id="PS50893">
    <property type="entry name" value="ABC_TRANSPORTER_2"/>
    <property type="match status" value="2"/>
</dbReference>
<dbReference type="SMART" id="SM00382">
    <property type="entry name" value="AAA"/>
    <property type="match status" value="2"/>
</dbReference>
<dbReference type="InterPro" id="IPR003593">
    <property type="entry name" value="AAA+_ATPase"/>
</dbReference>
<feature type="domain" description="ABC transporter" evidence="5">
    <location>
        <begin position="14"/>
        <end position="287"/>
    </location>
</feature>
<dbReference type="PROSITE" id="PS00211">
    <property type="entry name" value="ABC_TRANSPORTER_1"/>
    <property type="match status" value="2"/>
</dbReference>
<dbReference type="SUPFAM" id="SSF52540">
    <property type="entry name" value="P-loop containing nucleoside triphosphate hydrolases"/>
    <property type="match status" value="2"/>
</dbReference>
<dbReference type="EMBL" id="AB283030">
    <property type="protein sequence ID" value="BAF50716.2"/>
    <property type="molecule type" value="Genomic_DNA"/>
</dbReference>
<dbReference type="InterPro" id="IPR017871">
    <property type="entry name" value="ABC_transporter-like_CS"/>
</dbReference>
<keyword evidence="3" id="KW-0067">ATP-binding</keyword>
<dbReference type="CDD" id="cd03221">
    <property type="entry name" value="ABCF_EF-3"/>
    <property type="match status" value="2"/>
</dbReference>
<dbReference type="FunFam" id="3.40.50.300:FF:000011">
    <property type="entry name" value="Putative ABC transporter ATP-binding component"/>
    <property type="match status" value="1"/>
</dbReference>
<keyword evidence="4" id="KW-0175">Coiled coil</keyword>
<evidence type="ECO:0000256" key="2">
    <source>
        <dbReference type="ARBA" id="ARBA00022741"/>
    </source>
</evidence>
<dbReference type="InterPro" id="IPR050611">
    <property type="entry name" value="ABCF"/>
</dbReference>
<keyword evidence="1" id="KW-0677">Repeat</keyword>
<dbReference type="PANTHER" id="PTHR19211:SF14">
    <property type="entry name" value="ATP-BINDING CASSETTE SUB-FAMILY F MEMBER 1"/>
    <property type="match status" value="1"/>
</dbReference>
<dbReference type="InterPro" id="IPR027417">
    <property type="entry name" value="P-loop_NTPase"/>
</dbReference>
<protein>
    <submittedName>
        <fullName evidence="6">ABC-transporter protein</fullName>
    </submittedName>
</protein>
<evidence type="ECO:0000256" key="4">
    <source>
        <dbReference type="SAM" id="Coils"/>
    </source>
</evidence>
<dbReference type="GO" id="GO:0005524">
    <property type="term" value="F:ATP binding"/>
    <property type="evidence" value="ECO:0007669"/>
    <property type="project" value="UniProtKB-KW"/>
</dbReference>
<gene>
    <name evidence="6" type="primary">varL</name>
</gene>
<dbReference type="AlphaFoldDB" id="A4PHL9"/>
<dbReference type="InterPro" id="IPR003439">
    <property type="entry name" value="ABC_transporter-like_ATP-bd"/>
</dbReference>
<proteinExistence type="predicted"/>
<reference evidence="6" key="1">
    <citation type="journal article" date="2007" name="Gene">
        <title>Characterization of biosynthetic gene cluster for the production of virginiamycin M, a streptogramin type A antibiotic, in Streptomyces virginiae.</title>
        <authorList>
            <person name="Pulsawat N."/>
            <person name="Kitani S."/>
            <person name="Nihira T."/>
        </authorList>
    </citation>
    <scope>NUCLEOTIDE SEQUENCE</scope>
</reference>
<evidence type="ECO:0000256" key="1">
    <source>
        <dbReference type="ARBA" id="ARBA00022737"/>
    </source>
</evidence>
<dbReference type="PANTHER" id="PTHR19211">
    <property type="entry name" value="ATP-BINDING TRANSPORT PROTEIN-RELATED"/>
    <property type="match status" value="1"/>
</dbReference>
<sequence>MIATARAADATVHLAADSVTRIRGDRTVLNGISLTVSAGERLGLIGDNGVGKSTLLRVLAGLDAPDGGRVRVGLGGGTPGYLSQEPDLPADWDLARCLAEARREIDRIAARMHEVEQLMAAAEDTEPAALLDEYAVLQEDFEARDGWRFEARASEVFQALGLHRLPSERPAGQLSGGERARLGLALLVLQEPPALLLDEPTNHLDDEAVEWLARWLREFRGPCLIASHDRDLLDGAVTGLLDLDGPRGSVVRYGGTYRDYAAAQAAARRRWEADYENWTESLAAAQLRLNRSDRAAGHYRPPRDNAKMNYDLRGAGAQAAVARTARAAKEEIRRLELQAVPRPPAPLSFTAVGLGDRAGRGAAEPGQEAGPLIELRDVRTAQGIRLPELALTGTDRLVVAGPNGAGKSTLLRILAGELEPGSGTVATRPGVRVGHLSQESEYPAGRVPLLRTHAQVIAATEDEAAEQLLELGLFRPADLQVPVGALSAGQRRRLDLARLVAMRPHVLLLDEPTNHLSLPLIEDLQTALDEFPGPVVTVTHDRRMRRSAGRTLLLERD</sequence>
<dbReference type="Pfam" id="PF00005">
    <property type="entry name" value="ABC_tran"/>
    <property type="match status" value="2"/>
</dbReference>
<dbReference type="Gene3D" id="3.40.50.300">
    <property type="entry name" value="P-loop containing nucleotide triphosphate hydrolases"/>
    <property type="match status" value="2"/>
</dbReference>
<keyword evidence="2" id="KW-0547">Nucleotide-binding</keyword>